<evidence type="ECO:0000313" key="2">
    <source>
        <dbReference type="EMBL" id="PHH51589.1"/>
    </source>
</evidence>
<feature type="compositionally biased region" description="Polar residues" evidence="1">
    <location>
        <begin position="13"/>
        <end position="23"/>
    </location>
</feature>
<dbReference type="GO" id="GO:0004842">
    <property type="term" value="F:ubiquitin-protein transferase activity"/>
    <property type="evidence" value="ECO:0007669"/>
    <property type="project" value="TreeGrafter"/>
</dbReference>
<evidence type="ECO:0000313" key="3">
    <source>
        <dbReference type="Proteomes" id="UP000222788"/>
    </source>
</evidence>
<accession>A0A2C5WNH2</accession>
<dbReference type="AlphaFoldDB" id="A0A2C5WNH2"/>
<dbReference type="OrthoDB" id="2398441at2759"/>
<comment type="caution">
    <text evidence="2">The sequence shown here is derived from an EMBL/GenBank/DDBJ whole genome shotgun (WGS) entry which is preliminary data.</text>
</comment>
<feature type="region of interest" description="Disordered" evidence="1">
    <location>
        <begin position="1"/>
        <end position="36"/>
    </location>
</feature>
<feature type="region of interest" description="Disordered" evidence="1">
    <location>
        <begin position="102"/>
        <end position="157"/>
    </location>
</feature>
<name>A0A2C5WNH2_9PEZI</name>
<evidence type="ECO:0008006" key="4">
    <source>
        <dbReference type="Google" id="ProtNLM"/>
    </source>
</evidence>
<dbReference type="GO" id="GO:0033768">
    <property type="term" value="C:SUMO-targeted ubiquitin ligase complex"/>
    <property type="evidence" value="ECO:0007669"/>
    <property type="project" value="TreeGrafter"/>
</dbReference>
<feature type="compositionally biased region" description="Polar residues" evidence="1">
    <location>
        <begin position="144"/>
        <end position="157"/>
    </location>
</feature>
<sequence>MSDNSTFDDRPGSLNNDDLSASDFNGEINENGLNETHDLLDEPDVIDLTEEPDSPVRPVPAHPVLLLPSINDPVRNPLPNPAHHAYRHHASSQPIVIPDVASRHGRAGNNSARQSRDLASRRPLRQGGVIDLTLDDSPERTRSARPNQSETQGQTSRVAPLDADLLIVGENINRNINNIRDIMPHRLYDAASTASRLMLWGHAPSPVPHIRGPLGSIIRRFGHPMSELEHRFGQYSRPATTTPFRPPSLQLPPPLPLELEETREGFTRSTGEDIEMVCPSCDNALEFDPLGDRGENTSKKRTKRDQAEHYFWAVKACGHVYCYHCYQARRSTKSKSLGFKRDQKGSTKLLCAVENCTSEVTNKTAWVGLFM</sequence>
<dbReference type="PANTHER" id="PTHR28042:SF1">
    <property type="entry name" value="E3 UBIQUITIN-PROTEIN LIGASE COMPLEX SLX5-SLX8 SUBUNIT SLX5"/>
    <property type="match status" value="1"/>
</dbReference>
<dbReference type="STRING" id="1035309.A0A2C5WNH2"/>
<protein>
    <recommendedName>
        <fullName evidence="4">Cell cycle control protein</fullName>
    </recommendedName>
</protein>
<keyword evidence="3" id="KW-1185">Reference proteome</keyword>
<evidence type="ECO:0000256" key="1">
    <source>
        <dbReference type="SAM" id="MobiDB-lite"/>
    </source>
</evidence>
<reference evidence="2 3" key="1">
    <citation type="journal article" date="2013" name="Fungal Biol.">
        <title>Analysis of microsatellite markers in the genome of the plant pathogen Ceratocystis fimbriata.</title>
        <authorList>
            <person name="Simpson M.C."/>
            <person name="Wilken P.M."/>
            <person name="Coetzee M.P."/>
            <person name="Wingfield M.J."/>
            <person name="Wingfield B.D."/>
        </authorList>
    </citation>
    <scope>NUCLEOTIDE SEQUENCE [LARGE SCALE GENOMIC DNA]</scope>
    <source>
        <strain evidence="2 3">CBS 114723</strain>
    </source>
</reference>
<gene>
    <name evidence="2" type="ORF">CFIMG_002231RA</name>
</gene>
<dbReference type="Proteomes" id="UP000222788">
    <property type="component" value="Unassembled WGS sequence"/>
</dbReference>
<reference evidence="2 3" key="2">
    <citation type="journal article" date="2013" name="IMA Fungus">
        <title>IMA Genome-F 1: Ceratocystis fimbriata: Draft nuclear genome sequence for the plant pathogen, Ceratocystis fimbriata.</title>
        <authorList>
            <person name="Wilken P.M."/>
            <person name="Steenkamp E.T."/>
            <person name="Wingfield M.J."/>
            <person name="de Beer Z.W."/>
            <person name="Wingfield B.D."/>
        </authorList>
    </citation>
    <scope>NUCLEOTIDE SEQUENCE [LARGE SCALE GENOMIC DNA]</scope>
    <source>
        <strain evidence="2 3">CBS 114723</strain>
    </source>
</reference>
<dbReference type="PANTHER" id="PTHR28042">
    <property type="entry name" value="E3 UBIQUITIN-PROTEIN LIGASE COMPLEX SLX5-SLX8 SUBUNIT SLX5"/>
    <property type="match status" value="1"/>
</dbReference>
<proteinExistence type="predicted"/>
<dbReference type="EMBL" id="APWK03000089">
    <property type="protein sequence ID" value="PHH51589.1"/>
    <property type="molecule type" value="Genomic_DNA"/>
</dbReference>
<dbReference type="InterPro" id="IPR038886">
    <property type="entry name" value="E3_SLX5/Rfp1"/>
</dbReference>
<organism evidence="2 3">
    <name type="scientific">Ceratocystis fimbriata CBS 114723</name>
    <dbReference type="NCBI Taxonomy" id="1035309"/>
    <lineage>
        <taxon>Eukaryota</taxon>
        <taxon>Fungi</taxon>
        <taxon>Dikarya</taxon>
        <taxon>Ascomycota</taxon>
        <taxon>Pezizomycotina</taxon>
        <taxon>Sordariomycetes</taxon>
        <taxon>Hypocreomycetidae</taxon>
        <taxon>Microascales</taxon>
        <taxon>Ceratocystidaceae</taxon>
        <taxon>Ceratocystis</taxon>
    </lineage>
</organism>